<dbReference type="AlphaFoldDB" id="A0A498HCB1"/>
<proteinExistence type="predicted"/>
<accession>A0A498HCB1</accession>
<name>A0A498HCB1_MALDO</name>
<evidence type="ECO:0000313" key="2">
    <source>
        <dbReference type="Proteomes" id="UP000290289"/>
    </source>
</evidence>
<evidence type="ECO:0000313" key="1">
    <source>
        <dbReference type="EMBL" id="RXH68410.1"/>
    </source>
</evidence>
<protein>
    <submittedName>
        <fullName evidence="1">Uncharacterized protein</fullName>
    </submittedName>
</protein>
<sequence>MCLHVLIHKLPVAIFPVHMPSMQLTLLFPAPLQGNRIALFLFSATTIAFKRIIRKRSKDQFSGIPYNIQQIYIQHSVAVAKSYRLRFDRHVQREIMNHRSLDHPNIIQSQEMDEHVQGEIMNHNSLKNPNSWYVAMHTTVEIDSFSRFWMHSTSIDSGPQLLGPGIQFEGGLPRRIIGSSLLDGTSSLSLFCCSYINWTPISFGRKSTSKDTCSPHSNSLFPIIQWLSHNISSFITFHSTLNLIPKFHLRPFVSFLSSSEGK</sequence>
<keyword evidence="2" id="KW-1185">Reference proteome</keyword>
<dbReference type="EMBL" id="RDQH01000343">
    <property type="protein sequence ID" value="RXH68410.1"/>
    <property type="molecule type" value="Genomic_DNA"/>
</dbReference>
<dbReference type="Proteomes" id="UP000290289">
    <property type="component" value="Chromosome 17"/>
</dbReference>
<gene>
    <name evidence="1" type="ORF">DVH24_030743</name>
</gene>
<comment type="caution">
    <text evidence="1">The sequence shown here is derived from an EMBL/GenBank/DDBJ whole genome shotgun (WGS) entry which is preliminary data.</text>
</comment>
<organism evidence="1 2">
    <name type="scientific">Malus domestica</name>
    <name type="common">Apple</name>
    <name type="synonym">Pyrus malus</name>
    <dbReference type="NCBI Taxonomy" id="3750"/>
    <lineage>
        <taxon>Eukaryota</taxon>
        <taxon>Viridiplantae</taxon>
        <taxon>Streptophyta</taxon>
        <taxon>Embryophyta</taxon>
        <taxon>Tracheophyta</taxon>
        <taxon>Spermatophyta</taxon>
        <taxon>Magnoliopsida</taxon>
        <taxon>eudicotyledons</taxon>
        <taxon>Gunneridae</taxon>
        <taxon>Pentapetalae</taxon>
        <taxon>rosids</taxon>
        <taxon>fabids</taxon>
        <taxon>Rosales</taxon>
        <taxon>Rosaceae</taxon>
        <taxon>Amygdaloideae</taxon>
        <taxon>Maleae</taxon>
        <taxon>Malus</taxon>
    </lineage>
</organism>
<reference evidence="1 2" key="1">
    <citation type="submission" date="2018-10" db="EMBL/GenBank/DDBJ databases">
        <title>A high-quality apple genome assembly.</title>
        <authorList>
            <person name="Hu J."/>
        </authorList>
    </citation>
    <scope>NUCLEOTIDE SEQUENCE [LARGE SCALE GENOMIC DNA]</scope>
    <source>
        <strain evidence="2">cv. HFTH1</strain>
        <tissue evidence="1">Young leaf</tissue>
    </source>
</reference>